<dbReference type="EMBL" id="MT144147">
    <property type="protein sequence ID" value="QJA49647.1"/>
    <property type="molecule type" value="Genomic_DNA"/>
</dbReference>
<organism evidence="1">
    <name type="scientific">viral metagenome</name>
    <dbReference type="NCBI Taxonomy" id="1070528"/>
    <lineage>
        <taxon>unclassified sequences</taxon>
        <taxon>metagenomes</taxon>
        <taxon>organismal metagenomes</taxon>
    </lineage>
</organism>
<dbReference type="EMBL" id="MT144877">
    <property type="protein sequence ID" value="QJI00803.1"/>
    <property type="molecule type" value="Genomic_DNA"/>
</dbReference>
<dbReference type="AlphaFoldDB" id="A0A6H1ZQR3"/>
<reference evidence="1" key="1">
    <citation type="submission" date="2020-03" db="EMBL/GenBank/DDBJ databases">
        <title>The deep terrestrial virosphere.</title>
        <authorList>
            <person name="Holmfeldt K."/>
            <person name="Nilsson E."/>
            <person name="Simone D."/>
            <person name="Lopez-Fernandez M."/>
            <person name="Wu X."/>
            <person name="de Brujin I."/>
            <person name="Lundin D."/>
            <person name="Andersson A."/>
            <person name="Bertilsson S."/>
            <person name="Dopson M."/>
        </authorList>
    </citation>
    <scope>NUCLEOTIDE SEQUENCE</scope>
    <source>
        <strain evidence="2">MM415A02093</strain>
        <strain evidence="3">MM415B02995</strain>
        <strain evidence="1">TM448A01421</strain>
        <strain evidence="4">TM448B02119</strain>
    </source>
</reference>
<evidence type="ECO:0000313" key="2">
    <source>
        <dbReference type="EMBL" id="QJA74114.1"/>
    </source>
</evidence>
<accession>A0A6H1ZQR3</accession>
<dbReference type="EMBL" id="MT142706">
    <property type="protein sequence ID" value="QJA87437.1"/>
    <property type="molecule type" value="Genomic_DNA"/>
</dbReference>
<evidence type="ECO:0000313" key="4">
    <source>
        <dbReference type="EMBL" id="QJI00803.1"/>
    </source>
</evidence>
<protein>
    <submittedName>
        <fullName evidence="1">Uncharacterized protein</fullName>
    </submittedName>
</protein>
<evidence type="ECO:0000313" key="1">
    <source>
        <dbReference type="EMBL" id="QJA49647.1"/>
    </source>
</evidence>
<gene>
    <name evidence="2" type="ORF">MM415A02093_0007</name>
    <name evidence="3" type="ORF">MM415B02995_0004</name>
    <name evidence="1" type="ORF">TM448A01421_0004</name>
    <name evidence="4" type="ORF">TM448B02119_0004</name>
</gene>
<sequence>MKTIENKIGTQEEQSLVMKEMHDLASNIKYGKVINCQDCFGRGYSGWDTKLQQYIPCNCIMTVANKIRLNKFKENLKERTN</sequence>
<name>A0A6H1ZQR3_9ZZZZ</name>
<proteinExistence type="predicted"/>
<evidence type="ECO:0000313" key="3">
    <source>
        <dbReference type="EMBL" id="QJA87437.1"/>
    </source>
</evidence>
<dbReference type="EMBL" id="MT142075">
    <property type="protein sequence ID" value="QJA74114.1"/>
    <property type="molecule type" value="Genomic_DNA"/>
</dbReference>